<evidence type="ECO:0000256" key="4">
    <source>
        <dbReference type="ARBA" id="ARBA00022801"/>
    </source>
</evidence>
<evidence type="ECO:0000313" key="10">
    <source>
        <dbReference type="Proteomes" id="UP000664632"/>
    </source>
</evidence>
<dbReference type="InterPro" id="IPR043504">
    <property type="entry name" value="Peptidase_S1_PA_chymotrypsin"/>
</dbReference>
<dbReference type="EC" id="3.4.21.-" evidence="7"/>
<evidence type="ECO:0000259" key="8">
    <source>
        <dbReference type="SMART" id="SM00635"/>
    </source>
</evidence>
<dbReference type="InterPro" id="IPR008353">
    <property type="entry name" value="Peptidase_S1B_tx"/>
</dbReference>
<keyword evidence="3" id="KW-0732">Signal</keyword>
<evidence type="ECO:0000256" key="6">
    <source>
        <dbReference type="ARBA" id="ARBA00023026"/>
    </source>
</evidence>
<dbReference type="InterPro" id="IPR008964">
    <property type="entry name" value="Invasin/intimin_cell_adhesion"/>
</dbReference>
<organism evidence="9 10">
    <name type="scientific">Candidatus Enterococcus ikei</name>
    <dbReference type="NCBI Taxonomy" id="2815326"/>
    <lineage>
        <taxon>Bacteria</taxon>
        <taxon>Bacillati</taxon>
        <taxon>Bacillota</taxon>
        <taxon>Bacilli</taxon>
        <taxon>Lactobacillales</taxon>
        <taxon>Enterococcaceae</taxon>
        <taxon>Enterococcus</taxon>
    </lineage>
</organism>
<keyword evidence="4 7" id="KW-0378">Hydrolase</keyword>
<dbReference type="InterPro" id="IPR050966">
    <property type="entry name" value="Glutamyl_endopeptidase"/>
</dbReference>
<sequence length="540" mass="58717">LFILKKIILGLIGIFFLGTSLVSLTPATQAWGIEPRSIIGIDDRIPVTDTTIAPYQSTVFIAADGSHGSGSVIGKNTVLTAAHVVKRIKDNPNKDSIFVSPGRDGATLPYGKFKIKEVHIPQKYLTEPNVDSDIAVVTLEQNNGQSIGDVVKQNPIALTDSVTIGSSLSSTGYPGDKPWATLWETKGKVIGQTATRLYYNFDTSGGQSGSSVFNENHEIIAVHSSGATTRNIGLKLTSDYYDFILEHIGETSTPLEISPKEIVVEKEEVELNAGESIELKASVLPENTTNKQLQWDTTDEEIVTVDANGRITGVTPGSTIIDVSTADGKITKYIDVTVNQVAPKEIVVEKEYLELTTGESTTLQASVLPENTTYKQLFWLSSDDAIATVDDNGKITGVAAGSAEILILSSDGNIEKYITVAINETLQPVSMTFPSKTGLYFSKQDIKESVEVQSTADKKAVTFFHLNKLNPLYELKIGEMNVASGSGVYNVQPLTLGQPMIPSLYDISMDRKLTDSDIVIMYVDKKNPNLVKDYFFVRKM</sequence>
<feature type="non-terminal residue" evidence="9">
    <location>
        <position position="1"/>
    </location>
</feature>
<proteinExistence type="inferred from homology"/>
<keyword evidence="10" id="KW-1185">Reference proteome</keyword>
<accession>A0ABS3H1D6</accession>
<dbReference type="Gene3D" id="2.40.10.10">
    <property type="entry name" value="Trypsin-like serine proteases"/>
    <property type="match status" value="2"/>
</dbReference>
<comment type="caution">
    <text evidence="9">The sequence shown here is derived from an EMBL/GenBank/DDBJ whole genome shotgun (WGS) entry which is preliminary data.</text>
</comment>
<dbReference type="EMBL" id="JAFLWD010000035">
    <property type="protein sequence ID" value="MBO0441341.1"/>
    <property type="molecule type" value="Genomic_DNA"/>
</dbReference>
<dbReference type="InterPro" id="IPR003343">
    <property type="entry name" value="Big_2"/>
</dbReference>
<keyword evidence="2 7" id="KW-0645">Protease</keyword>
<evidence type="ECO:0000256" key="3">
    <source>
        <dbReference type="ARBA" id="ARBA00022729"/>
    </source>
</evidence>
<evidence type="ECO:0000313" key="9">
    <source>
        <dbReference type="EMBL" id="MBO0441341.1"/>
    </source>
</evidence>
<keyword evidence="6" id="KW-0843">Virulence</keyword>
<dbReference type="PANTHER" id="PTHR15462:SF8">
    <property type="entry name" value="SERINE PROTEASE"/>
    <property type="match status" value="1"/>
</dbReference>
<feature type="domain" description="BIG2" evidence="8">
    <location>
        <begin position="342"/>
        <end position="419"/>
    </location>
</feature>
<evidence type="ECO:0000256" key="5">
    <source>
        <dbReference type="ARBA" id="ARBA00022825"/>
    </source>
</evidence>
<name>A0ABS3H1D6_9ENTE</name>
<protein>
    <recommendedName>
        <fullName evidence="7">Serine protease</fullName>
        <ecNumber evidence="7">3.4.21.-</ecNumber>
    </recommendedName>
</protein>
<dbReference type="PRINTS" id="PR01774">
    <property type="entry name" value="EXFOLTOXIN"/>
</dbReference>
<dbReference type="InterPro" id="IPR008256">
    <property type="entry name" value="Peptidase_S1B"/>
</dbReference>
<dbReference type="Pfam" id="PF02368">
    <property type="entry name" value="Big_2"/>
    <property type="match status" value="2"/>
</dbReference>
<gene>
    <name evidence="9" type="ORF">JZO69_13305</name>
</gene>
<dbReference type="Pfam" id="PF00089">
    <property type="entry name" value="Trypsin"/>
    <property type="match status" value="1"/>
</dbReference>
<dbReference type="SUPFAM" id="SSF50494">
    <property type="entry name" value="Trypsin-like serine proteases"/>
    <property type="match status" value="1"/>
</dbReference>
<dbReference type="Proteomes" id="UP000664632">
    <property type="component" value="Unassembled WGS sequence"/>
</dbReference>
<evidence type="ECO:0000256" key="7">
    <source>
        <dbReference type="RuleBase" id="RU004296"/>
    </source>
</evidence>
<feature type="domain" description="BIG2" evidence="8">
    <location>
        <begin position="258"/>
        <end position="335"/>
    </location>
</feature>
<dbReference type="InterPro" id="IPR001254">
    <property type="entry name" value="Trypsin_dom"/>
</dbReference>
<dbReference type="InterPro" id="IPR000126">
    <property type="entry name" value="V8_ser_AS"/>
</dbReference>
<dbReference type="SMART" id="SM00635">
    <property type="entry name" value="BID_2"/>
    <property type="match status" value="2"/>
</dbReference>
<comment type="similarity">
    <text evidence="1 7">Belongs to the peptidase S1B family.</text>
</comment>
<dbReference type="SUPFAM" id="SSF49373">
    <property type="entry name" value="Invasin/intimin cell-adhesion fragments"/>
    <property type="match status" value="2"/>
</dbReference>
<keyword evidence="5 7" id="KW-0720">Serine protease</keyword>
<evidence type="ECO:0000256" key="2">
    <source>
        <dbReference type="ARBA" id="ARBA00022670"/>
    </source>
</evidence>
<evidence type="ECO:0000256" key="1">
    <source>
        <dbReference type="ARBA" id="ARBA00008764"/>
    </source>
</evidence>
<dbReference type="PROSITE" id="PS00673">
    <property type="entry name" value="V8_SER"/>
    <property type="match status" value="1"/>
</dbReference>
<dbReference type="InterPro" id="IPR009003">
    <property type="entry name" value="Peptidase_S1_PA"/>
</dbReference>
<dbReference type="Gene3D" id="2.60.40.1080">
    <property type="match status" value="2"/>
</dbReference>
<dbReference type="RefSeq" id="WP_207113357.1">
    <property type="nucleotide sequence ID" value="NZ_JAFLWD010000035.1"/>
</dbReference>
<reference evidence="9 10" key="1">
    <citation type="submission" date="2021-03" db="EMBL/GenBank/DDBJ databases">
        <title>Enterococcal diversity collection.</title>
        <authorList>
            <person name="Gilmore M.S."/>
            <person name="Schwartzman J."/>
            <person name="Van Tyne D."/>
            <person name="Martin M."/>
            <person name="Earl A.M."/>
            <person name="Manson A.L."/>
            <person name="Straub T."/>
            <person name="Salamzade R."/>
            <person name="Saavedra J."/>
            <person name="Lebreton F."/>
            <person name="Prichula J."/>
            <person name="Schaufler K."/>
            <person name="Gaca A."/>
            <person name="Sgardioli B."/>
            <person name="Wagenaar J."/>
            <person name="Strong T."/>
        </authorList>
    </citation>
    <scope>NUCLEOTIDE SEQUENCE [LARGE SCALE GENOMIC DNA]</scope>
    <source>
        <strain evidence="9 10">DIV0869a</strain>
    </source>
</reference>
<dbReference type="PRINTS" id="PR00839">
    <property type="entry name" value="V8PROTEASE"/>
</dbReference>
<dbReference type="PANTHER" id="PTHR15462">
    <property type="entry name" value="SERINE PROTEASE"/>
    <property type="match status" value="1"/>
</dbReference>